<dbReference type="InterPro" id="IPR000531">
    <property type="entry name" value="Beta-barrel_TonB"/>
</dbReference>
<dbReference type="Proteomes" id="UP000575241">
    <property type="component" value="Unassembled WGS sequence"/>
</dbReference>
<reference evidence="7 8" key="1">
    <citation type="submission" date="2020-08" db="EMBL/GenBank/DDBJ databases">
        <title>Functional genomics of gut bacteria from endangered species of beetles.</title>
        <authorList>
            <person name="Carlos-Shanley C."/>
        </authorList>
    </citation>
    <scope>NUCLEOTIDE SEQUENCE [LARGE SCALE GENOMIC DNA]</scope>
    <source>
        <strain evidence="7 8">S00224</strain>
    </source>
</reference>
<gene>
    <name evidence="7" type="ORF">HNP52_004341</name>
</gene>
<evidence type="ECO:0000256" key="1">
    <source>
        <dbReference type="ARBA" id="ARBA00004442"/>
    </source>
</evidence>
<dbReference type="RefSeq" id="WP_260396300.1">
    <property type="nucleotide sequence ID" value="NZ_JACHLN010000004.1"/>
</dbReference>
<sequence>MAAGLAMPSFAHAQADNAVSTAQTADAGGQDAQDDGAIVVTGIRASLERSIQIKREAPGIVDAISAEDIGKFPDTNLAESLQRIPGVSINRTNGEGSQVTVRGFGPTYNMVTLNGRQLATAAVSVVGGDQNADGAQGTSRSFDFSNLATEGVRTLEVYKTGRAAVPSGGIGATINVVSRKPLDDNKSGLNGSIGAKAVYDTSVNDCIDCGSKVTPEFSGVVSWSDPDQRFGVMLFGSYQKRNYTSIAATSNDWNIVPYSTFLTGGFARSGGACPAGTTTPTPTCTVVNNAPTNPNQLVAIPNDSRYHYAEGTRERINGQAVVQFRPTDALTITADALYAQNKQKETRSDLSNWFSRPFDVVTFDGNTTVATAQYLHETINGQKDEGFEAQSRAQKGKLEDYGLNLEWQFASNFGLKLDGHISTSSSTPDNPNGVSSTLVGMGANVVASHSVDYSSGIPRQDITFGAAGPLDVNDVGSQVGRTYRSTQQQKVKELRADFGWNLGEESRFDFGGNYRTTDMHQTFRATQQTLGDWGINNPGDVQARAPGALQAFCLECKFHKFNPGGDPESQVAFRGVASDIYSILSPYYASQGKAVGVTSSQDNRVKEEIWAAYGQLTWKGELGGAPARLVAGVRYEHTKSTTTSLEAIPSGIAWVSDNDFTVSISNQTQFVTDGGSYSNLLPQVDFQVEFAKNLIGRLSYSKTIARPNYNNLYTATTVGGPPRPINNGGIATASVGNARLRPLESDNFDASLEWYFKPDSYISVAFFDKRVRNFIGNGQFTSSLFGLRDPSSGAAGSRSGSAKSALGGLGADVSDVNLFVMSALIQATGSVAAATAQFAANYNPATRSLDDNFVKTINNTYDLNGNASDPLYQFQVTQPINNKDAEIYGVELAGQYFLGSTGFGIAAAYTLVRGDVGFNIGADPSQDQFALLGLSDTFSGTLIYEKHGLSARVAYNWRDKFLSGINRQGSRNPEFTAPFGQLDATISYEFTPNIALTLEGINLTETSVRTYARNEKQLWFAQELDRRFLLGARFKF</sequence>
<evidence type="ECO:0000259" key="6">
    <source>
        <dbReference type="Pfam" id="PF07715"/>
    </source>
</evidence>
<comment type="similarity">
    <text evidence="4">Belongs to the TonB-dependent receptor family.</text>
</comment>
<name>A0A7W7K556_9SPHN</name>
<comment type="caution">
    <text evidence="7">The sequence shown here is derived from an EMBL/GenBank/DDBJ whole genome shotgun (WGS) entry which is preliminary data.</text>
</comment>
<keyword evidence="2 4" id="KW-0472">Membrane</keyword>
<dbReference type="Gene3D" id="2.40.170.20">
    <property type="entry name" value="TonB-dependent receptor, beta-barrel domain"/>
    <property type="match status" value="1"/>
</dbReference>
<dbReference type="Pfam" id="PF07715">
    <property type="entry name" value="Plug"/>
    <property type="match status" value="1"/>
</dbReference>
<proteinExistence type="inferred from homology"/>
<dbReference type="SUPFAM" id="SSF56935">
    <property type="entry name" value="Porins"/>
    <property type="match status" value="1"/>
</dbReference>
<comment type="subcellular location">
    <subcellularLocation>
        <location evidence="1 4">Cell outer membrane</location>
    </subcellularLocation>
</comment>
<dbReference type="InterPro" id="IPR010104">
    <property type="entry name" value="TonB_rcpt_bac"/>
</dbReference>
<keyword evidence="8" id="KW-1185">Reference proteome</keyword>
<keyword evidence="4" id="KW-0798">TonB box</keyword>
<dbReference type="NCBIfam" id="TIGR01782">
    <property type="entry name" value="TonB-Xanth-Caul"/>
    <property type="match status" value="1"/>
</dbReference>
<accession>A0A7W7K556</accession>
<evidence type="ECO:0000259" key="5">
    <source>
        <dbReference type="Pfam" id="PF00593"/>
    </source>
</evidence>
<keyword evidence="7" id="KW-0675">Receptor</keyword>
<evidence type="ECO:0000313" key="7">
    <source>
        <dbReference type="EMBL" id="MBB4841244.1"/>
    </source>
</evidence>
<protein>
    <submittedName>
        <fullName evidence="7">TonB-dependent receptor</fullName>
    </submittedName>
</protein>
<keyword evidence="3" id="KW-0998">Cell outer membrane</keyword>
<evidence type="ECO:0000256" key="4">
    <source>
        <dbReference type="RuleBase" id="RU003357"/>
    </source>
</evidence>
<dbReference type="GO" id="GO:0009279">
    <property type="term" value="C:cell outer membrane"/>
    <property type="evidence" value="ECO:0007669"/>
    <property type="project" value="UniProtKB-SubCell"/>
</dbReference>
<dbReference type="PANTHER" id="PTHR40980:SF3">
    <property type="entry name" value="TONB-DEPENDENT RECEPTOR-LIKE BETA-BARREL DOMAIN-CONTAINING PROTEIN"/>
    <property type="match status" value="1"/>
</dbReference>
<organism evidence="7 8">
    <name type="scientific">Sphingomonas kyeonggiensis</name>
    <dbReference type="NCBI Taxonomy" id="1268553"/>
    <lineage>
        <taxon>Bacteria</taxon>
        <taxon>Pseudomonadati</taxon>
        <taxon>Pseudomonadota</taxon>
        <taxon>Alphaproteobacteria</taxon>
        <taxon>Sphingomonadales</taxon>
        <taxon>Sphingomonadaceae</taxon>
        <taxon>Sphingomonas</taxon>
    </lineage>
</organism>
<evidence type="ECO:0000256" key="3">
    <source>
        <dbReference type="ARBA" id="ARBA00023237"/>
    </source>
</evidence>
<dbReference type="EMBL" id="JACHLN010000004">
    <property type="protein sequence ID" value="MBB4841244.1"/>
    <property type="molecule type" value="Genomic_DNA"/>
</dbReference>
<dbReference type="InterPro" id="IPR012910">
    <property type="entry name" value="Plug_dom"/>
</dbReference>
<dbReference type="InterPro" id="IPR036942">
    <property type="entry name" value="Beta-barrel_TonB_sf"/>
</dbReference>
<feature type="domain" description="TonB-dependent receptor plug" evidence="6">
    <location>
        <begin position="54"/>
        <end position="169"/>
    </location>
</feature>
<dbReference type="InterPro" id="IPR037066">
    <property type="entry name" value="Plug_dom_sf"/>
</dbReference>
<evidence type="ECO:0000313" key="8">
    <source>
        <dbReference type="Proteomes" id="UP000575241"/>
    </source>
</evidence>
<evidence type="ECO:0000256" key="2">
    <source>
        <dbReference type="ARBA" id="ARBA00023136"/>
    </source>
</evidence>
<dbReference type="Gene3D" id="2.170.130.10">
    <property type="entry name" value="TonB-dependent receptor, plug domain"/>
    <property type="match status" value="1"/>
</dbReference>
<dbReference type="PANTHER" id="PTHR40980">
    <property type="entry name" value="PLUG DOMAIN-CONTAINING PROTEIN"/>
    <property type="match status" value="1"/>
</dbReference>
<dbReference type="Pfam" id="PF00593">
    <property type="entry name" value="TonB_dep_Rec_b-barrel"/>
    <property type="match status" value="1"/>
</dbReference>
<feature type="domain" description="TonB-dependent receptor-like beta-barrel" evidence="5">
    <location>
        <begin position="355"/>
        <end position="1003"/>
    </location>
</feature>
<dbReference type="AlphaFoldDB" id="A0A7W7K556"/>